<dbReference type="Gene3D" id="3.30.40.10">
    <property type="entry name" value="Zinc/RING finger domain, C3HC4 (zinc finger)"/>
    <property type="match status" value="1"/>
</dbReference>
<evidence type="ECO:0000256" key="2">
    <source>
        <dbReference type="ARBA" id="ARBA00022741"/>
    </source>
</evidence>
<keyword evidence="6" id="KW-0862">Zinc</keyword>
<dbReference type="GO" id="GO:0008094">
    <property type="term" value="F:ATP-dependent activity, acting on DNA"/>
    <property type="evidence" value="ECO:0007669"/>
    <property type="project" value="TreeGrafter"/>
</dbReference>
<evidence type="ECO:0000256" key="4">
    <source>
        <dbReference type="ARBA" id="ARBA00022806"/>
    </source>
</evidence>
<dbReference type="InterPro" id="IPR001650">
    <property type="entry name" value="Helicase_C-like"/>
</dbReference>
<feature type="compositionally biased region" description="Acidic residues" evidence="7">
    <location>
        <begin position="1230"/>
        <end position="1267"/>
    </location>
</feature>
<dbReference type="PANTHER" id="PTHR45626">
    <property type="entry name" value="TRANSCRIPTION TERMINATION FACTOR 2-RELATED"/>
    <property type="match status" value="1"/>
</dbReference>
<evidence type="ECO:0000313" key="11">
    <source>
        <dbReference type="EMBL" id="KXH32744.1"/>
    </source>
</evidence>
<evidence type="ECO:0000259" key="10">
    <source>
        <dbReference type="PROSITE" id="PS51194"/>
    </source>
</evidence>
<dbReference type="Pfam" id="PF00271">
    <property type="entry name" value="Helicase_C"/>
    <property type="match status" value="1"/>
</dbReference>
<feature type="compositionally biased region" description="Basic and acidic residues" evidence="7">
    <location>
        <begin position="274"/>
        <end position="287"/>
    </location>
</feature>
<dbReference type="InterPro" id="IPR014001">
    <property type="entry name" value="Helicase_ATP-bd"/>
</dbReference>
<keyword evidence="12" id="KW-1185">Reference proteome</keyword>
<feature type="region of interest" description="Disordered" evidence="7">
    <location>
        <begin position="1"/>
        <end position="40"/>
    </location>
</feature>
<dbReference type="Gene3D" id="3.40.50.300">
    <property type="entry name" value="P-loop containing nucleotide triphosphate hydrolases"/>
    <property type="match status" value="1"/>
</dbReference>
<dbReference type="GO" id="GO:0005524">
    <property type="term" value="F:ATP binding"/>
    <property type="evidence" value="ECO:0007669"/>
    <property type="project" value="UniProtKB-KW"/>
</dbReference>
<evidence type="ECO:0000256" key="5">
    <source>
        <dbReference type="ARBA" id="ARBA00022840"/>
    </source>
</evidence>
<proteinExistence type="inferred from homology"/>
<reference evidence="11 12" key="1">
    <citation type="submission" date="2014-02" db="EMBL/GenBank/DDBJ databases">
        <title>The genome sequence of Colletotrichum simmondsii CBS122122.</title>
        <authorList>
            <person name="Baroncelli R."/>
            <person name="Thon M.R."/>
        </authorList>
    </citation>
    <scope>NUCLEOTIDE SEQUENCE [LARGE SCALE GENOMIC DNA]</scope>
    <source>
        <strain evidence="11 12">CBS122122</strain>
    </source>
</reference>
<dbReference type="OrthoDB" id="448448at2759"/>
<evidence type="ECO:0000256" key="6">
    <source>
        <dbReference type="PROSITE-ProRule" id="PRU00175"/>
    </source>
</evidence>
<dbReference type="GO" id="GO:0006281">
    <property type="term" value="P:DNA repair"/>
    <property type="evidence" value="ECO:0007669"/>
    <property type="project" value="TreeGrafter"/>
</dbReference>
<feature type="compositionally biased region" description="Basic and acidic residues" evidence="7">
    <location>
        <begin position="1268"/>
        <end position="1278"/>
    </location>
</feature>
<dbReference type="Pfam" id="PF00176">
    <property type="entry name" value="SNF2-rel_dom"/>
    <property type="match status" value="1"/>
</dbReference>
<keyword evidence="4" id="KW-0347">Helicase</keyword>
<feature type="region of interest" description="Disordered" evidence="7">
    <location>
        <begin position="233"/>
        <end position="320"/>
    </location>
</feature>
<protein>
    <submittedName>
        <fullName evidence="11">SNF2 family domain-containing protein</fullName>
    </submittedName>
</protein>
<dbReference type="InterPro" id="IPR027417">
    <property type="entry name" value="P-loop_NTPase"/>
</dbReference>
<dbReference type="GO" id="GO:0004386">
    <property type="term" value="F:helicase activity"/>
    <property type="evidence" value="ECO:0007669"/>
    <property type="project" value="UniProtKB-KW"/>
</dbReference>
<gene>
    <name evidence="11" type="ORF">CSIM01_04237</name>
</gene>
<dbReference type="GO" id="GO:0005634">
    <property type="term" value="C:nucleus"/>
    <property type="evidence" value="ECO:0007669"/>
    <property type="project" value="TreeGrafter"/>
</dbReference>
<dbReference type="Gene3D" id="3.40.50.10810">
    <property type="entry name" value="Tandem AAA-ATPase domain"/>
    <property type="match status" value="1"/>
</dbReference>
<dbReference type="InterPro" id="IPR050628">
    <property type="entry name" value="SNF2_RAD54_helicase_TF"/>
</dbReference>
<sequence>MSCFKSGNAVAKGAKRQKQPFCFDDDDDSPAEGGVRPAIAPQAELDIFDESIEDMIEESRRDIHASGKAATSSYHGNSEMDDLFVFRDERVQNAELSHEAVVPIKSEESDDDFDLMIIDQGEASSKAREEWSKPRGPWTIDLTPSSMVKTEPVEHTHHSSINKSIKQEPDAEAFAGESTSVHTNKSFVKKLEERKEELQSKALKGALSAEELSEMCQIITQLSQAQEEVKISNNAPMAVPFPPADMDQASVEGNEKKAKKKSNPRIKSAAEYWARQEEKDRNRDAKGQKRSGASQRSSRATKSARTLNSATTAGDERENKRIERQIEALLRPTDAIQERAQAGDLTAAPVIIATTRADQLKKMRESAPEYFEPKFLDRQKRELLEATKAWGPRAVRAKDGFWEVKGLRSLMHHHQLIVGSWMMGRELKATPKLPRGGILADAMGLGKTIETLSCIVGNQASEMLQEEGKGATLVVVPSGQMISQWMSEVKKHCDKKFSKNIIHFKIGNKMDIEQLSSFNMVFASYHQIRDSIPHAKERLEMLKKTVDPEKYQEWLQESTGVLHQIEWHRVVLDEAHAIKNHLTHSAFSCFELKAKHRWAVSGTPLINAATEFFSYLKFIRCDGIEEFSDYEREYRPGTQSRVKHNKLIYEVMYRRTQGDYFMGQPILNLPTTNPTHQYLTLSKEEMVIFRMMEECFRRKINHDIQTGEASKQLRCYLVMLLRLRQASTHPFLLEGMMAEYFTQQDLEATRKQLKDLKGGSTIYNQIGSWAQRHHIASECIREVIEETYRRSQQQILADSKELLDAHDSQTIEPDHRNVAGRSHRQSKAGESAIMIVDDSDEVDSQDEAEEDEDGLVPERFLISGAGPENAASSDVDAEEDRLRPFGRSDFGLGFDMSKQLEYLEKVMEMKKTQCLVCRKKPPANPVKGQCGCIFCSSCVVSYLALKVYIFCAPRIFSIANSGGEKSRTCPKCRRIIGLPKPLTPFDDNHDGDAESATKAPNDKEYAKGFDCTGFQHTEDDKDDKHAVRFLQVADRNPRLPLTSSAKLTALKETVLRWQAEASDDKIIIFSQFNVVMKIVGRMLEAEGIDFAYLSGSQTTEQRNKAVDEFQNGDKIKVLIVSLRAGGQCLNLTRANRVILIELWWNHAVEQQAFARVFRIGQIKETHFVRFIVDTPIEQRMLQLQADKILSIDAALQDDMARAPKISLQDIASLLGRVTMRDGVIQHVSADYDEDDSDGEDDDEDDSDKEEEDDLEGFVVPEDEDEELESRRLAIRERMGSISDESEEE</sequence>
<feature type="region of interest" description="Disordered" evidence="7">
    <location>
        <begin position="809"/>
        <end position="829"/>
    </location>
</feature>
<keyword evidence="6" id="KW-0863">Zinc-finger</keyword>
<feature type="region of interest" description="Disordered" evidence="7">
    <location>
        <begin position="123"/>
        <end position="179"/>
    </location>
</feature>
<dbReference type="PROSITE" id="PS51194">
    <property type="entry name" value="HELICASE_CTER"/>
    <property type="match status" value="1"/>
</dbReference>
<comment type="caution">
    <text evidence="11">The sequence shown here is derived from an EMBL/GenBank/DDBJ whole genome shotgun (WGS) entry which is preliminary data.</text>
</comment>
<dbReference type="InterPro" id="IPR000330">
    <property type="entry name" value="SNF2_N"/>
</dbReference>
<dbReference type="CDD" id="cd18793">
    <property type="entry name" value="SF2_C_SNF"/>
    <property type="match status" value="1"/>
</dbReference>
<evidence type="ECO:0000259" key="9">
    <source>
        <dbReference type="PROSITE" id="PS51192"/>
    </source>
</evidence>
<dbReference type="GO" id="GO:0008270">
    <property type="term" value="F:zinc ion binding"/>
    <property type="evidence" value="ECO:0007669"/>
    <property type="project" value="UniProtKB-KW"/>
</dbReference>
<evidence type="ECO:0000259" key="8">
    <source>
        <dbReference type="PROSITE" id="PS50089"/>
    </source>
</evidence>
<feature type="domain" description="Helicase ATP-binding" evidence="9">
    <location>
        <begin position="428"/>
        <end position="622"/>
    </location>
</feature>
<dbReference type="PROSITE" id="PS50089">
    <property type="entry name" value="ZF_RING_2"/>
    <property type="match status" value="1"/>
</dbReference>
<dbReference type="SMART" id="SM00490">
    <property type="entry name" value="HELICc"/>
    <property type="match status" value="1"/>
</dbReference>
<dbReference type="SMART" id="SM00487">
    <property type="entry name" value="DEXDc"/>
    <property type="match status" value="1"/>
</dbReference>
<dbReference type="EMBL" id="JFBX01000628">
    <property type="protein sequence ID" value="KXH32744.1"/>
    <property type="molecule type" value="Genomic_DNA"/>
</dbReference>
<evidence type="ECO:0000256" key="3">
    <source>
        <dbReference type="ARBA" id="ARBA00022801"/>
    </source>
</evidence>
<dbReference type="InterPro" id="IPR001841">
    <property type="entry name" value="Znf_RING"/>
</dbReference>
<organism evidence="11 12">
    <name type="scientific">Colletotrichum simmondsii</name>
    <dbReference type="NCBI Taxonomy" id="703756"/>
    <lineage>
        <taxon>Eukaryota</taxon>
        <taxon>Fungi</taxon>
        <taxon>Dikarya</taxon>
        <taxon>Ascomycota</taxon>
        <taxon>Pezizomycotina</taxon>
        <taxon>Sordariomycetes</taxon>
        <taxon>Hypocreomycetidae</taxon>
        <taxon>Glomerellales</taxon>
        <taxon>Glomerellaceae</taxon>
        <taxon>Colletotrichum</taxon>
        <taxon>Colletotrichum acutatum species complex</taxon>
    </lineage>
</organism>
<evidence type="ECO:0000313" key="12">
    <source>
        <dbReference type="Proteomes" id="UP000070328"/>
    </source>
</evidence>
<accession>A0A135SA10</accession>
<dbReference type="SUPFAM" id="SSF52540">
    <property type="entry name" value="P-loop containing nucleoside triphosphate hydrolases"/>
    <property type="match status" value="2"/>
</dbReference>
<name>A0A135SA10_9PEZI</name>
<evidence type="ECO:0000256" key="7">
    <source>
        <dbReference type="SAM" id="MobiDB-lite"/>
    </source>
</evidence>
<dbReference type="CDD" id="cd18008">
    <property type="entry name" value="DEXDc_SHPRH-like"/>
    <property type="match status" value="1"/>
</dbReference>
<dbReference type="Proteomes" id="UP000070328">
    <property type="component" value="Unassembled WGS sequence"/>
</dbReference>
<evidence type="ECO:0000256" key="1">
    <source>
        <dbReference type="ARBA" id="ARBA00007025"/>
    </source>
</evidence>
<dbReference type="InterPro" id="IPR049730">
    <property type="entry name" value="SNF2/RAD54-like_C"/>
</dbReference>
<feature type="domain" description="Helicase C-terminal" evidence="10">
    <location>
        <begin position="1049"/>
        <end position="1199"/>
    </location>
</feature>
<keyword evidence="6" id="KW-0479">Metal-binding</keyword>
<dbReference type="InterPro" id="IPR013083">
    <property type="entry name" value="Znf_RING/FYVE/PHD"/>
</dbReference>
<keyword evidence="5" id="KW-0067">ATP-binding</keyword>
<feature type="compositionally biased region" description="Polar residues" evidence="7">
    <location>
        <begin position="291"/>
        <end position="312"/>
    </location>
</feature>
<comment type="similarity">
    <text evidence="1">Belongs to the SNF2/RAD54 helicase family.</text>
</comment>
<dbReference type="InterPro" id="IPR038718">
    <property type="entry name" value="SNF2-like_sf"/>
</dbReference>
<dbReference type="PROSITE" id="PS51192">
    <property type="entry name" value="HELICASE_ATP_BIND_1"/>
    <property type="match status" value="1"/>
</dbReference>
<keyword evidence="2" id="KW-0547">Nucleotide-binding</keyword>
<dbReference type="GO" id="GO:0016787">
    <property type="term" value="F:hydrolase activity"/>
    <property type="evidence" value="ECO:0007669"/>
    <property type="project" value="UniProtKB-KW"/>
</dbReference>
<feature type="region of interest" description="Disordered" evidence="7">
    <location>
        <begin position="1227"/>
        <end position="1288"/>
    </location>
</feature>
<feature type="domain" description="RING-type" evidence="8">
    <location>
        <begin position="914"/>
        <end position="973"/>
    </location>
</feature>
<keyword evidence="3" id="KW-0378">Hydrolase</keyword>
<dbReference type="PANTHER" id="PTHR45626:SF17">
    <property type="entry name" value="HELICASE-LIKE TRANSCRIPTION FACTOR"/>
    <property type="match status" value="1"/>
</dbReference>